<evidence type="ECO:0000256" key="6">
    <source>
        <dbReference type="RuleBase" id="RU362042"/>
    </source>
</evidence>
<comment type="catalytic activity">
    <reaction evidence="6">
        <text>Cleavage of hydrophobic, N-terminal signal or leader sequences from secreted and periplasmic proteins.</text>
        <dbReference type="EC" id="3.4.21.89"/>
    </reaction>
</comment>
<dbReference type="Proteomes" id="UP000001947">
    <property type="component" value="Chromosome"/>
</dbReference>
<dbReference type="GeneID" id="98613715"/>
<comment type="subcellular location">
    <subcellularLocation>
        <location evidence="6">Membrane</location>
        <topology evidence="6">Multi-pass membrane protein</topology>
    </subcellularLocation>
</comment>
<keyword evidence="4 6" id="KW-0378">Hydrolase</keyword>
<comment type="similarity">
    <text evidence="1 6">Belongs to the peptidase S26 family.</text>
</comment>
<evidence type="ECO:0000313" key="9">
    <source>
        <dbReference type="Proteomes" id="UP000001947"/>
    </source>
</evidence>
<dbReference type="KEGG" id="sde:Sde_2043"/>
<dbReference type="EMBL" id="CP000282">
    <property type="protein sequence ID" value="ABD81303.1"/>
    <property type="molecule type" value="Genomic_DNA"/>
</dbReference>
<dbReference type="MEROPS" id="S26.025"/>
<protein>
    <recommendedName>
        <fullName evidence="2 6">Signal peptidase I</fullName>
        <ecNumber evidence="6">3.4.21.89</ecNumber>
    </recommendedName>
</protein>
<evidence type="ECO:0000256" key="4">
    <source>
        <dbReference type="ARBA" id="ARBA00022801"/>
    </source>
</evidence>
<feature type="domain" description="Peptidase S26" evidence="7">
    <location>
        <begin position="97"/>
        <end position="164"/>
    </location>
</feature>
<dbReference type="HOGENOM" id="CLU_1151154_0_0_6"/>
<feature type="transmembrane region" description="Helical" evidence="6">
    <location>
        <begin position="84"/>
        <end position="104"/>
    </location>
</feature>
<dbReference type="InterPro" id="IPR000223">
    <property type="entry name" value="Pept_S26A_signal_pept_1"/>
</dbReference>
<evidence type="ECO:0000256" key="2">
    <source>
        <dbReference type="ARBA" id="ARBA00019232"/>
    </source>
</evidence>
<sequence length="241" mass="27076">MLTTIKIFLSLIVPGAGPMFANRYWAGSLVPLLGLAWVILLCITRLITFRYGLCLLLIGLALIHLFTFLNALKHINTVANVKALTHFFVLTAVNLVIIVGSHTYKAHIFGFAFYHIPSVSMQPTLMPGDIVLVDTWHYKTNPPHVGDVIVFKGGNNKPILVKRITRTQQSSANAEFELFVEGDNALRSIDSRSFGWVSSNNLIGKVDFVWFNFYTSDRILKNRLTKQFKKATPTPRESIVQ</sequence>
<feature type="domain" description="Peptidase S26" evidence="7">
    <location>
        <begin position="176"/>
        <end position="211"/>
    </location>
</feature>
<keyword evidence="3 6" id="KW-0645">Protease</keyword>
<dbReference type="PANTHER" id="PTHR43390">
    <property type="entry name" value="SIGNAL PEPTIDASE I"/>
    <property type="match status" value="1"/>
</dbReference>
<dbReference type="PANTHER" id="PTHR43390:SF1">
    <property type="entry name" value="CHLOROPLAST PROCESSING PEPTIDASE"/>
    <property type="match status" value="1"/>
</dbReference>
<dbReference type="Gene3D" id="2.10.109.10">
    <property type="entry name" value="Umud Fragment, subunit A"/>
    <property type="match status" value="1"/>
</dbReference>
<dbReference type="NCBIfam" id="TIGR02227">
    <property type="entry name" value="sigpep_I_bact"/>
    <property type="match status" value="1"/>
</dbReference>
<name>Q21J26_SACD2</name>
<dbReference type="RefSeq" id="WP_011468521.1">
    <property type="nucleotide sequence ID" value="NC_007912.1"/>
</dbReference>
<dbReference type="PRINTS" id="PR00727">
    <property type="entry name" value="LEADERPTASE"/>
</dbReference>
<accession>Q21J26</accession>
<dbReference type="PROSITE" id="PS00501">
    <property type="entry name" value="SPASE_I_1"/>
    <property type="match status" value="1"/>
</dbReference>
<dbReference type="STRING" id="203122.Sde_2043"/>
<dbReference type="InterPro" id="IPR019533">
    <property type="entry name" value="Peptidase_S26"/>
</dbReference>
<evidence type="ECO:0000256" key="3">
    <source>
        <dbReference type="ARBA" id="ARBA00022670"/>
    </source>
</evidence>
<gene>
    <name evidence="8" type="ordered locus">Sde_2043</name>
</gene>
<dbReference type="CDD" id="cd06530">
    <property type="entry name" value="S26_SPase_I"/>
    <property type="match status" value="1"/>
</dbReference>
<dbReference type="GO" id="GO:0006465">
    <property type="term" value="P:signal peptide processing"/>
    <property type="evidence" value="ECO:0007669"/>
    <property type="project" value="InterPro"/>
</dbReference>
<dbReference type="GO" id="GO:0009003">
    <property type="term" value="F:signal peptidase activity"/>
    <property type="evidence" value="ECO:0007669"/>
    <property type="project" value="UniProtKB-EC"/>
</dbReference>
<keyword evidence="9" id="KW-1185">Reference proteome</keyword>
<proteinExistence type="inferred from homology"/>
<dbReference type="OrthoDB" id="5986739at2"/>
<evidence type="ECO:0000256" key="1">
    <source>
        <dbReference type="ARBA" id="ARBA00009370"/>
    </source>
</evidence>
<dbReference type="eggNOG" id="COG0681">
    <property type="taxonomic scope" value="Bacteria"/>
</dbReference>
<dbReference type="InterPro" id="IPR019756">
    <property type="entry name" value="Pept_S26A_signal_pept_1_Ser-AS"/>
</dbReference>
<feature type="active site" evidence="5">
    <location>
        <position position="162"/>
    </location>
</feature>
<evidence type="ECO:0000256" key="5">
    <source>
        <dbReference type="PIRSR" id="PIRSR600223-1"/>
    </source>
</evidence>
<evidence type="ECO:0000259" key="7">
    <source>
        <dbReference type="Pfam" id="PF10502"/>
    </source>
</evidence>
<dbReference type="SUPFAM" id="SSF51306">
    <property type="entry name" value="LexA/Signal peptidase"/>
    <property type="match status" value="1"/>
</dbReference>
<evidence type="ECO:0000313" key="8">
    <source>
        <dbReference type="EMBL" id="ABD81303.1"/>
    </source>
</evidence>
<dbReference type="Pfam" id="PF10502">
    <property type="entry name" value="Peptidase_S26"/>
    <property type="match status" value="2"/>
</dbReference>
<dbReference type="AlphaFoldDB" id="Q21J26"/>
<dbReference type="GO" id="GO:0004252">
    <property type="term" value="F:serine-type endopeptidase activity"/>
    <property type="evidence" value="ECO:0007669"/>
    <property type="project" value="InterPro"/>
</dbReference>
<organism evidence="8 9">
    <name type="scientific">Saccharophagus degradans (strain 2-40 / ATCC 43961 / DSM 17024)</name>
    <dbReference type="NCBI Taxonomy" id="203122"/>
    <lineage>
        <taxon>Bacteria</taxon>
        <taxon>Pseudomonadati</taxon>
        <taxon>Pseudomonadota</taxon>
        <taxon>Gammaproteobacteria</taxon>
        <taxon>Cellvibrionales</taxon>
        <taxon>Cellvibrionaceae</taxon>
        <taxon>Saccharophagus</taxon>
    </lineage>
</organism>
<dbReference type="EC" id="3.4.21.89" evidence="6"/>
<feature type="transmembrane region" description="Helical" evidence="6">
    <location>
        <begin position="24"/>
        <end position="44"/>
    </location>
</feature>
<feature type="active site" evidence="5">
    <location>
        <position position="120"/>
    </location>
</feature>
<keyword evidence="6" id="KW-1133">Transmembrane helix</keyword>
<keyword evidence="6" id="KW-0472">Membrane</keyword>
<dbReference type="GO" id="GO:0016020">
    <property type="term" value="C:membrane"/>
    <property type="evidence" value="ECO:0007669"/>
    <property type="project" value="UniProtKB-SubCell"/>
</dbReference>
<reference evidence="8 9" key="1">
    <citation type="journal article" date="2008" name="PLoS Genet.">
        <title>Complete genome sequence of the complex carbohydrate-degrading marine bacterium, Saccharophagus degradans strain 2-40 T.</title>
        <authorList>
            <person name="Weiner R.M."/>
            <person name="Taylor L.E.II."/>
            <person name="Henrissat B."/>
            <person name="Hauser L."/>
            <person name="Land M."/>
            <person name="Coutinho P.M."/>
            <person name="Rancurel C."/>
            <person name="Saunders E.H."/>
            <person name="Longmire A.G."/>
            <person name="Zhang H."/>
            <person name="Bayer E.A."/>
            <person name="Gilbert H.J."/>
            <person name="Larimer F."/>
            <person name="Zhulin I.B."/>
            <person name="Ekborg N.A."/>
            <person name="Lamed R."/>
            <person name="Richardson P.M."/>
            <person name="Borovok I."/>
            <person name="Hutcheson S."/>
        </authorList>
    </citation>
    <scope>NUCLEOTIDE SEQUENCE [LARGE SCALE GENOMIC DNA]</scope>
    <source>
        <strain evidence="9">2-40 / ATCC 43961 / DSM 17024</strain>
    </source>
</reference>
<keyword evidence="6" id="KW-0812">Transmembrane</keyword>
<dbReference type="InterPro" id="IPR036286">
    <property type="entry name" value="LexA/Signal_pep-like_sf"/>
</dbReference>
<feature type="transmembrane region" description="Helical" evidence="6">
    <location>
        <begin position="51"/>
        <end position="72"/>
    </location>
</feature>